<name>A0ACC5X6M3_PANGG</name>
<evidence type="ECO:0000313" key="2">
    <source>
        <dbReference type="Proteomes" id="UP000829447"/>
    </source>
</evidence>
<organism evidence="1 2">
    <name type="scientific">Pangasianodon gigas</name>
    <name type="common">Mekong giant catfish</name>
    <name type="synonym">Pangasius gigas</name>
    <dbReference type="NCBI Taxonomy" id="30993"/>
    <lineage>
        <taxon>Eukaryota</taxon>
        <taxon>Metazoa</taxon>
        <taxon>Chordata</taxon>
        <taxon>Craniata</taxon>
        <taxon>Vertebrata</taxon>
        <taxon>Euteleostomi</taxon>
        <taxon>Actinopterygii</taxon>
        <taxon>Neopterygii</taxon>
        <taxon>Teleostei</taxon>
        <taxon>Ostariophysi</taxon>
        <taxon>Siluriformes</taxon>
        <taxon>Pangasiidae</taxon>
        <taxon>Pangasianodon</taxon>
    </lineage>
</organism>
<reference evidence="1 2" key="1">
    <citation type="journal article" date="2022" name="bioRxiv">
        <title>An ancient truncated duplication of the anti-Mullerian hormone receptor type 2 gene is a potential conserved master sex determinant in the Pangasiidae catfish family.</title>
        <authorList>
            <person name="Wen M."/>
            <person name="Pan Q."/>
            <person name="Jouanno E."/>
            <person name="Montfort J."/>
            <person name="Zahm M."/>
            <person name="Cabau C."/>
            <person name="Klopp C."/>
            <person name="Iampietro C."/>
            <person name="Roques C."/>
            <person name="Bouchez O."/>
            <person name="Castinel A."/>
            <person name="Donnadieu C."/>
            <person name="Parrinello H."/>
            <person name="Poncet C."/>
            <person name="Belmonte E."/>
            <person name="Gautier V."/>
            <person name="Avarre J.-C."/>
            <person name="Dugue R."/>
            <person name="Gustiano R."/>
            <person name="Ha T.T.T."/>
            <person name="Campet M."/>
            <person name="Sriphairoj K."/>
            <person name="Ribolli J."/>
            <person name="de Almeida F.L."/>
            <person name="Desvignes T."/>
            <person name="Postlethwait J.H."/>
            <person name="Bucao C.F."/>
            <person name="Robinson-Rechavi M."/>
            <person name="Bobe J."/>
            <person name="Herpin A."/>
            <person name="Guiguen Y."/>
        </authorList>
    </citation>
    <scope>NUCLEOTIDE SEQUENCE [LARGE SCALE GENOMIC DNA]</scope>
    <source>
        <strain evidence="1">YG-Dec2019</strain>
    </source>
</reference>
<evidence type="ECO:0000313" key="1">
    <source>
        <dbReference type="EMBL" id="MCI4386780.1"/>
    </source>
</evidence>
<dbReference type="Proteomes" id="UP000829447">
    <property type="component" value="Linkage Group LG15"/>
</dbReference>
<keyword evidence="2" id="KW-1185">Reference proteome</keyword>
<comment type="caution">
    <text evidence="1">The sequence shown here is derived from an EMBL/GenBank/DDBJ whole genome shotgun (WGS) entry which is preliminary data.</text>
</comment>
<gene>
    <name evidence="1" type="ORF">PGIGA_G00066560</name>
</gene>
<dbReference type="EMBL" id="CM040468">
    <property type="protein sequence ID" value="MCI4386780.1"/>
    <property type="molecule type" value="Genomic_DNA"/>
</dbReference>
<protein>
    <submittedName>
        <fullName evidence="1">Uncharacterized protein</fullName>
    </submittedName>
</protein>
<accession>A0ACC5X6M3</accession>
<sequence length="78" mass="9048">MRAATGSQWREHSNGSKPPPCWATNSKSREDRLEGLVRAIAKGFLESKKKSRQIEQEQVELSKLRRSAWLFLRRLVLL</sequence>
<proteinExistence type="predicted"/>